<name>A0A836H9E8_9TRYP</name>
<keyword evidence="4" id="KW-1185">Reference proteome</keyword>
<feature type="compositionally biased region" description="Basic and acidic residues" evidence="1">
    <location>
        <begin position="20"/>
        <end position="30"/>
    </location>
</feature>
<protein>
    <recommendedName>
        <fullName evidence="5">Transmembrane protein</fullName>
    </recommendedName>
</protein>
<feature type="compositionally biased region" description="Polar residues" evidence="1">
    <location>
        <begin position="89"/>
        <end position="98"/>
    </location>
</feature>
<sequence length="1389" mass="151717">MRNTSVHRAPSMRTSSSHRSTIETRGVPEFDREYAHQLSIAKRGRNSNVKASPSPVPVREVPLKTQMHSPAAVAASRIKDYVVTHITPSHNPHLSGTSEDVRETTAWPNPGATREDTLQTRAATTRSDEVARATVGDRSLVRFWGKTILVIGAVLAALLCYTNFVMSVSIDYNPSFFFFSGASSSQPPRIRSGTVARGGWSDRLAPEFRVQVASHLRQAFWQALGYIDVLSVFCNFGLALETVKAYVLACVNAMLLRIDTQLHPILWEALTKEPAGGERWSFTTVFSLAASVVRYLTQFVMESFLIAGRSMPALGGWVPGSITLPPSSLNVRHVDSGNASSAVSVPKGSRTSVNMGRVSSTLFALWRPLHSLWIVLMPISSLPDTTASRNNSAWAARTTNAASSQHFSKLEEMPLRTPAKANPDVIASLMKLRTMHTRILEGALWSSHLDRRHQEVGSLARDDIQERLHRYRNATREVEVALRAGGLGMDLAAGWQTVSRLLSQWEAEDQGEEMAGMGTTKHTRFALDAQLQRCDFPHLRRFYSHAISTEKAKTRGASNVAPLGAVCEAWVTECQQQCVLILYNSDRELHKCTTSLEKLTQLCDVAAQEAIMQLHECSNALTDCRLGLSRVTADVSGRESRAEVCGQNVIQSPVTVSTARQAVAVASAVSNESFRNCEAERKRCAAKLAVLSEEARIASTAAAQKAEAACTERLAREVSMLNSSAATAASQMFRELEDVKLKAGRAAEECGRSKRQAEATCEAVLQRMREGCETELLEARASSTRLAHRARDEGRQAQPPPIFWGNEGREEGRLAAQYVAQSEAPGIEVSHLAAGKYTTAQQAATIGEERSWAMQSRAREESQDRSEAARRLHKAHVCDVSAQITVCTAQLRAVEALHQKTVRTLQQMFYAAPADSSKEACLQVTQRNVLLCSGAHKALEKELHQFPLNASPADAFTPMLGSSRVRGNPTVPLNGTSVHSIKGSMSAAMGGRSRRFTFSLHVASLLLCLASVYTLVKYSRKHRLYEDAMARLDTLIAVNETTISRGSATPSSHSKRSRARHRNDLPVDDRVSLNWTMVEACLANNSGALLAWHFTRCASLLEQEIFAVERKKCQVNAEWSAPQTDALASLSDSVLANKHALFASPGTASAGLASASTLSLNRDDDKQLSQLHIAFVSGYYGVLEMYYLDSLDAVVNCELVRSQLQRVESVATRHAAVLHNQSTVVAGLQGPFAQKGMPGGTSAIEDRLDKANRRICAQEETIALLKQQLKISREELSRVNGVVHTPALSPRGKATLSTAPEPANCMSRQAPPLQELADGGADSDSISVFNFSNVEGGSIAHRALSTPLELMAKGSPARTPAAKRATMVRNPDTTRRYHKLQWDDDVDLP</sequence>
<dbReference type="GeneID" id="94288495"/>
<feature type="region of interest" description="Disordered" evidence="1">
    <location>
        <begin position="1354"/>
        <end position="1373"/>
    </location>
</feature>
<feature type="compositionally biased region" description="Polar residues" evidence="1">
    <location>
        <begin position="1"/>
        <end position="19"/>
    </location>
</feature>
<evidence type="ECO:0000313" key="3">
    <source>
        <dbReference type="EMBL" id="KAG5496092.1"/>
    </source>
</evidence>
<dbReference type="Proteomes" id="UP000674318">
    <property type="component" value="Chromosome 32"/>
</dbReference>
<gene>
    <name evidence="3" type="ORF">JKF63_02390</name>
</gene>
<keyword evidence="2" id="KW-0472">Membrane</keyword>
<proteinExistence type="predicted"/>
<dbReference type="RefSeq" id="XP_067754575.1">
    <property type="nucleotide sequence ID" value="XM_067898418.1"/>
</dbReference>
<evidence type="ECO:0000313" key="4">
    <source>
        <dbReference type="Proteomes" id="UP000674318"/>
    </source>
</evidence>
<accession>A0A836H9E8</accession>
<evidence type="ECO:0008006" key="5">
    <source>
        <dbReference type="Google" id="ProtNLM"/>
    </source>
</evidence>
<evidence type="ECO:0000256" key="1">
    <source>
        <dbReference type="SAM" id="MobiDB-lite"/>
    </source>
</evidence>
<dbReference type="EMBL" id="JAFJZO010000032">
    <property type="protein sequence ID" value="KAG5496092.1"/>
    <property type="molecule type" value="Genomic_DNA"/>
</dbReference>
<dbReference type="KEGG" id="phet:94288495"/>
<organism evidence="3 4">
    <name type="scientific">Porcisia hertigi</name>
    <dbReference type="NCBI Taxonomy" id="2761500"/>
    <lineage>
        <taxon>Eukaryota</taxon>
        <taxon>Discoba</taxon>
        <taxon>Euglenozoa</taxon>
        <taxon>Kinetoplastea</taxon>
        <taxon>Metakinetoplastina</taxon>
        <taxon>Trypanosomatida</taxon>
        <taxon>Trypanosomatidae</taxon>
        <taxon>Leishmaniinae</taxon>
        <taxon>Porcisia</taxon>
    </lineage>
</organism>
<feature type="transmembrane region" description="Helical" evidence="2">
    <location>
        <begin position="148"/>
        <end position="170"/>
    </location>
</feature>
<comment type="caution">
    <text evidence="3">The sequence shown here is derived from an EMBL/GenBank/DDBJ whole genome shotgun (WGS) entry which is preliminary data.</text>
</comment>
<dbReference type="OrthoDB" id="265610at2759"/>
<feature type="region of interest" description="Disordered" evidence="1">
    <location>
        <begin position="89"/>
        <end position="113"/>
    </location>
</feature>
<keyword evidence="2" id="KW-1133">Transmembrane helix</keyword>
<reference evidence="3 4" key="1">
    <citation type="submission" date="2021-02" db="EMBL/GenBank/DDBJ databases">
        <title>Porcisia hertigi Genome sequencing and assembly.</title>
        <authorList>
            <person name="Almutairi H."/>
            <person name="Gatherer D."/>
        </authorList>
    </citation>
    <scope>NUCLEOTIDE SEQUENCE [LARGE SCALE GENOMIC DNA]</scope>
    <source>
        <strain evidence="3 4">C119</strain>
    </source>
</reference>
<feature type="region of interest" description="Disordered" evidence="1">
    <location>
        <begin position="1"/>
        <end position="30"/>
    </location>
</feature>
<evidence type="ECO:0000256" key="2">
    <source>
        <dbReference type="SAM" id="Phobius"/>
    </source>
</evidence>
<keyword evidence="2" id="KW-0812">Transmembrane</keyword>